<feature type="domain" description="4Fe-4S ferredoxin-type" evidence="8">
    <location>
        <begin position="421"/>
        <end position="456"/>
    </location>
</feature>
<accession>A0A0W8FW93</accession>
<keyword evidence="6" id="KW-0411">Iron-sulfur</keyword>
<dbReference type="GO" id="GO:0051539">
    <property type="term" value="F:4 iron, 4 sulfur cluster binding"/>
    <property type="evidence" value="ECO:0007669"/>
    <property type="project" value="UniProtKB-KW"/>
</dbReference>
<keyword evidence="2" id="KW-0004">4Fe-4S</keyword>
<keyword evidence="3" id="KW-0479">Metal-binding</keyword>
<dbReference type="SUPFAM" id="SSF54862">
    <property type="entry name" value="4Fe-4S ferredoxins"/>
    <property type="match status" value="2"/>
</dbReference>
<evidence type="ECO:0000256" key="3">
    <source>
        <dbReference type="ARBA" id="ARBA00022723"/>
    </source>
</evidence>
<evidence type="ECO:0000256" key="4">
    <source>
        <dbReference type="ARBA" id="ARBA00022982"/>
    </source>
</evidence>
<dbReference type="GO" id="GO:0005886">
    <property type="term" value="C:plasma membrane"/>
    <property type="evidence" value="ECO:0007669"/>
    <property type="project" value="TreeGrafter"/>
</dbReference>
<keyword evidence="7" id="KW-0472">Membrane</keyword>
<feature type="transmembrane region" description="Helical" evidence="7">
    <location>
        <begin position="205"/>
        <end position="226"/>
    </location>
</feature>
<dbReference type="Gene3D" id="3.30.70.20">
    <property type="match status" value="3"/>
</dbReference>
<keyword evidence="4" id="KW-0249">Electron transport</keyword>
<feature type="transmembrane region" description="Helical" evidence="7">
    <location>
        <begin position="114"/>
        <end position="135"/>
    </location>
</feature>
<dbReference type="PROSITE" id="PS00198">
    <property type="entry name" value="4FE4S_FER_1"/>
    <property type="match status" value="3"/>
</dbReference>
<dbReference type="CDD" id="cd16373">
    <property type="entry name" value="DMSOR_beta_like"/>
    <property type="match status" value="1"/>
</dbReference>
<evidence type="ECO:0000256" key="5">
    <source>
        <dbReference type="ARBA" id="ARBA00023004"/>
    </source>
</evidence>
<feature type="transmembrane region" description="Helical" evidence="7">
    <location>
        <begin position="12"/>
        <end position="32"/>
    </location>
</feature>
<evidence type="ECO:0000313" key="9">
    <source>
        <dbReference type="EMBL" id="KUG25176.1"/>
    </source>
</evidence>
<evidence type="ECO:0000256" key="2">
    <source>
        <dbReference type="ARBA" id="ARBA00022485"/>
    </source>
</evidence>
<keyword evidence="5" id="KW-0408">Iron</keyword>
<dbReference type="Pfam" id="PF12801">
    <property type="entry name" value="Fer4_5"/>
    <property type="match status" value="2"/>
</dbReference>
<evidence type="ECO:0000259" key="8">
    <source>
        <dbReference type="PROSITE" id="PS51379"/>
    </source>
</evidence>
<dbReference type="GO" id="GO:0046872">
    <property type="term" value="F:metal ion binding"/>
    <property type="evidence" value="ECO:0007669"/>
    <property type="project" value="UniProtKB-KW"/>
</dbReference>
<feature type="transmembrane region" description="Helical" evidence="7">
    <location>
        <begin position="180"/>
        <end position="198"/>
    </location>
</feature>
<keyword evidence="7" id="KW-1133">Transmembrane helix</keyword>
<keyword evidence="7" id="KW-0812">Transmembrane</keyword>
<protein>
    <submittedName>
        <fullName evidence="9">Putative ferredoxin-type protein</fullName>
    </submittedName>
</protein>
<dbReference type="InterPro" id="IPR017900">
    <property type="entry name" value="4Fe4S_Fe_S_CS"/>
</dbReference>
<feature type="domain" description="4Fe-4S ferredoxin-type" evidence="8">
    <location>
        <begin position="341"/>
        <end position="372"/>
    </location>
</feature>
<dbReference type="InterPro" id="IPR051684">
    <property type="entry name" value="Electron_Trans/Redox"/>
</dbReference>
<dbReference type="PROSITE" id="PS51379">
    <property type="entry name" value="4FE4S_FER_2"/>
    <property type="match status" value="6"/>
</dbReference>
<dbReference type="PANTHER" id="PTHR30176">
    <property type="entry name" value="FERREDOXIN-TYPE PROTEIN NAPH"/>
    <property type="match status" value="1"/>
</dbReference>
<feature type="domain" description="4Fe-4S ferredoxin-type" evidence="8">
    <location>
        <begin position="256"/>
        <end position="282"/>
    </location>
</feature>
<feature type="domain" description="4Fe-4S ferredoxin-type" evidence="8">
    <location>
        <begin position="226"/>
        <end position="255"/>
    </location>
</feature>
<dbReference type="EMBL" id="LNQE01000754">
    <property type="protein sequence ID" value="KUG25176.1"/>
    <property type="molecule type" value="Genomic_DNA"/>
</dbReference>
<name>A0A0W8FW93_9ZZZZ</name>
<sequence>MNYSLLKKVRVIISLTFFFFISLIFLDVSFTLPEKLAEYPLYLQFIPSILKFISIGGIAAAGFIFILILTLLFGRVYCSSVCPLGILQDIVTYLRKKIGKVKFSFTQPFTKTRYIILVVSILIFLFGSVFALNILDPYSNFGRILANLIRPVVIGINNSLAFTLESFNTYWIYPVELKGIHIFSVLFSLGVLILVVWMSYKYGRLYCNTICPVGTLLGFLSKYSIFQIVIDEPNCKSCGVCEIVCKSNCIDTENSYIDFSRCVSCFNCFTVCPTAGIEYKFKYSSSIKNEQKFDFEKRDFLIKSAVYLIGANAVIKAQQKIEVYKENTIPVIREFAVSPPGSYSIQNFTDKCTACHLCVTACPTHVLQPSFLEYGFLGIMQPRMDFITGFCNYDCVICSDVCPTGAILPQKSNDKKLIQLGVAKFIRDNCIVYTQGTDCGACAEHCPTKAVRMILDPEVNKNAPKVDEEICIGCGACEYACPTIPYKAIYVKSNPIHQAAKKPSEEKLDEIELENAFPF</sequence>
<evidence type="ECO:0000256" key="6">
    <source>
        <dbReference type="ARBA" id="ARBA00023014"/>
    </source>
</evidence>
<dbReference type="Pfam" id="PF13187">
    <property type="entry name" value="Fer4_9"/>
    <property type="match status" value="1"/>
</dbReference>
<feature type="domain" description="4Fe-4S ferredoxin-type" evidence="8">
    <location>
        <begin position="380"/>
        <end position="412"/>
    </location>
</feature>
<evidence type="ECO:0000256" key="1">
    <source>
        <dbReference type="ARBA" id="ARBA00022448"/>
    </source>
</evidence>
<reference evidence="9" key="1">
    <citation type="journal article" date="2015" name="Proc. Natl. Acad. Sci. U.S.A.">
        <title>Networks of energetic and metabolic interactions define dynamics in microbial communities.</title>
        <authorList>
            <person name="Embree M."/>
            <person name="Liu J.K."/>
            <person name="Al-Bassam M.M."/>
            <person name="Zengler K."/>
        </authorList>
    </citation>
    <scope>NUCLEOTIDE SEQUENCE</scope>
</reference>
<dbReference type="AlphaFoldDB" id="A0A0W8FW93"/>
<organism evidence="9">
    <name type="scientific">hydrocarbon metagenome</name>
    <dbReference type="NCBI Taxonomy" id="938273"/>
    <lineage>
        <taxon>unclassified sequences</taxon>
        <taxon>metagenomes</taxon>
        <taxon>ecological metagenomes</taxon>
    </lineage>
</organism>
<feature type="domain" description="4Fe-4S ferredoxin-type" evidence="8">
    <location>
        <begin position="462"/>
        <end position="494"/>
    </location>
</feature>
<dbReference type="Pfam" id="PF12838">
    <property type="entry name" value="Fer4_7"/>
    <property type="match status" value="1"/>
</dbReference>
<keyword evidence="1" id="KW-0813">Transport</keyword>
<evidence type="ECO:0000256" key="7">
    <source>
        <dbReference type="SAM" id="Phobius"/>
    </source>
</evidence>
<gene>
    <name evidence="9" type="ORF">ASZ90_005016</name>
</gene>
<dbReference type="InterPro" id="IPR017896">
    <property type="entry name" value="4Fe4S_Fe-S-bd"/>
</dbReference>
<proteinExistence type="predicted"/>
<dbReference type="PANTHER" id="PTHR30176:SF3">
    <property type="entry name" value="FERREDOXIN-TYPE PROTEIN NAPH"/>
    <property type="match status" value="1"/>
</dbReference>
<comment type="caution">
    <text evidence="9">The sequence shown here is derived from an EMBL/GenBank/DDBJ whole genome shotgun (WGS) entry which is preliminary data.</text>
</comment>
<feature type="transmembrane region" description="Helical" evidence="7">
    <location>
        <begin position="52"/>
        <end position="73"/>
    </location>
</feature>